<dbReference type="NCBIfam" id="TIGR00778">
    <property type="entry name" value="ahpD_dom"/>
    <property type="match status" value="1"/>
</dbReference>
<evidence type="ECO:0000259" key="1">
    <source>
        <dbReference type="Pfam" id="PF02627"/>
    </source>
</evidence>
<dbReference type="InterPro" id="IPR003779">
    <property type="entry name" value="CMD-like"/>
</dbReference>
<gene>
    <name evidence="2" type="ORF">IMZ38_00670</name>
</gene>
<feature type="domain" description="Carboxymuconolactone decarboxylase-like" evidence="1">
    <location>
        <begin position="34"/>
        <end position="111"/>
    </location>
</feature>
<dbReference type="Proteomes" id="UP000593766">
    <property type="component" value="Chromosome"/>
</dbReference>
<dbReference type="SUPFAM" id="SSF69118">
    <property type="entry name" value="AhpD-like"/>
    <property type="match status" value="1"/>
</dbReference>
<evidence type="ECO:0000313" key="3">
    <source>
        <dbReference type="Proteomes" id="UP000593766"/>
    </source>
</evidence>
<sequence>MHNILCGVLSTYQNSELEKLKEKLNEMLALSEELQLFMKFVETAESSRALDKKTKELISLAIGVVIRCEPCIMWHMEECYKAGASFEEVLDALKTAVVMGGGPALAYGVKAYELAKKYYGK</sequence>
<proteinExistence type="predicted"/>
<organism evidence="2 3">
    <name type="scientific">Thermosphaera chiliense</name>
    <dbReference type="NCBI Taxonomy" id="3402707"/>
    <lineage>
        <taxon>Archaea</taxon>
        <taxon>Thermoproteota</taxon>
        <taxon>Thermoprotei</taxon>
        <taxon>Desulfurococcales</taxon>
        <taxon>Desulfurococcaceae</taxon>
        <taxon>Thermosphaera</taxon>
    </lineage>
</organism>
<dbReference type="Pfam" id="PF02627">
    <property type="entry name" value="CMD"/>
    <property type="match status" value="1"/>
</dbReference>
<evidence type="ECO:0000313" key="2">
    <source>
        <dbReference type="EMBL" id="QOR94500.1"/>
    </source>
</evidence>
<dbReference type="OrthoDB" id="111898at2157"/>
<accession>A0A7M1UQH8</accession>
<dbReference type="PANTHER" id="PTHR33930">
    <property type="entry name" value="ALKYL HYDROPEROXIDE REDUCTASE AHPD"/>
    <property type="match status" value="1"/>
</dbReference>
<keyword evidence="3" id="KW-1185">Reference proteome</keyword>
<dbReference type="PANTHER" id="PTHR33930:SF2">
    <property type="entry name" value="BLR3452 PROTEIN"/>
    <property type="match status" value="1"/>
</dbReference>
<dbReference type="InterPro" id="IPR004675">
    <property type="entry name" value="AhpD_core"/>
</dbReference>
<dbReference type="Gene3D" id="1.20.1290.10">
    <property type="entry name" value="AhpD-like"/>
    <property type="match status" value="1"/>
</dbReference>
<dbReference type="KEGG" id="tcs:IMZ38_00670"/>
<dbReference type="GO" id="GO:0051920">
    <property type="term" value="F:peroxiredoxin activity"/>
    <property type="evidence" value="ECO:0007669"/>
    <property type="project" value="InterPro"/>
</dbReference>
<dbReference type="EMBL" id="CP063144">
    <property type="protein sequence ID" value="QOR94500.1"/>
    <property type="molecule type" value="Genomic_DNA"/>
</dbReference>
<protein>
    <submittedName>
        <fullName evidence="2">Carboxymuconolactone decarboxylase family protein</fullName>
    </submittedName>
</protein>
<name>A0A7M1UQH8_9CREN</name>
<dbReference type="InterPro" id="IPR029032">
    <property type="entry name" value="AhpD-like"/>
</dbReference>
<dbReference type="AlphaFoldDB" id="A0A7M1UQH8"/>
<reference evidence="2 3" key="1">
    <citation type="submission" date="2020-10" db="EMBL/GenBank/DDBJ databases">
        <title>Complete genome sequence of Thermosphaera aggregans strain 3507.</title>
        <authorList>
            <person name="Zayulina K.S."/>
            <person name="Elcheninov A.G."/>
            <person name="Toshchakov S.V."/>
            <person name="Kublanov I.V."/>
            <person name="Kochetkova T.V."/>
        </authorList>
    </citation>
    <scope>NUCLEOTIDE SEQUENCE [LARGE SCALE GENOMIC DNA]</scope>
    <source>
        <strain evidence="2 3">3507</strain>
    </source>
</reference>